<feature type="region of interest" description="Disordered" evidence="1">
    <location>
        <begin position="1"/>
        <end position="25"/>
    </location>
</feature>
<feature type="compositionally biased region" description="Polar residues" evidence="1">
    <location>
        <begin position="1"/>
        <end position="12"/>
    </location>
</feature>
<organism evidence="2 3">
    <name type="scientific">Saxophila tyrrhenica</name>
    <dbReference type="NCBI Taxonomy" id="1690608"/>
    <lineage>
        <taxon>Eukaryota</taxon>
        <taxon>Fungi</taxon>
        <taxon>Dikarya</taxon>
        <taxon>Ascomycota</taxon>
        <taxon>Pezizomycotina</taxon>
        <taxon>Dothideomycetes</taxon>
        <taxon>Dothideomycetidae</taxon>
        <taxon>Mycosphaerellales</taxon>
        <taxon>Extremaceae</taxon>
        <taxon>Saxophila</taxon>
    </lineage>
</organism>
<feature type="compositionally biased region" description="Basic and acidic residues" evidence="1">
    <location>
        <begin position="13"/>
        <end position="25"/>
    </location>
</feature>
<accession>A0AAV9NZE9</accession>
<comment type="caution">
    <text evidence="2">The sequence shown here is derived from an EMBL/GenBank/DDBJ whole genome shotgun (WGS) entry which is preliminary data.</text>
</comment>
<reference evidence="2 3" key="1">
    <citation type="submission" date="2023-08" db="EMBL/GenBank/DDBJ databases">
        <title>Black Yeasts Isolated from many extreme environments.</title>
        <authorList>
            <person name="Coleine C."/>
            <person name="Stajich J.E."/>
            <person name="Selbmann L."/>
        </authorList>
    </citation>
    <scope>NUCLEOTIDE SEQUENCE [LARGE SCALE GENOMIC DNA]</scope>
    <source>
        <strain evidence="2 3">CCFEE 5935</strain>
    </source>
</reference>
<name>A0AAV9NZE9_9PEZI</name>
<protein>
    <recommendedName>
        <fullName evidence="4">BTB domain-containing protein</fullName>
    </recommendedName>
</protein>
<evidence type="ECO:0000313" key="3">
    <source>
        <dbReference type="Proteomes" id="UP001337655"/>
    </source>
</evidence>
<evidence type="ECO:0000313" key="2">
    <source>
        <dbReference type="EMBL" id="KAK5164057.1"/>
    </source>
</evidence>
<gene>
    <name evidence="2" type="ORF">LTR77_010148</name>
</gene>
<dbReference type="AlphaFoldDB" id="A0AAV9NZE9"/>
<keyword evidence="3" id="KW-1185">Reference proteome</keyword>
<evidence type="ECO:0008006" key="4">
    <source>
        <dbReference type="Google" id="ProtNLM"/>
    </source>
</evidence>
<dbReference type="InterPro" id="IPR011333">
    <property type="entry name" value="SKP1/BTB/POZ_sf"/>
</dbReference>
<dbReference type="EMBL" id="JAVRRT010000021">
    <property type="protein sequence ID" value="KAK5164057.1"/>
    <property type="molecule type" value="Genomic_DNA"/>
</dbReference>
<proteinExistence type="predicted"/>
<dbReference type="GeneID" id="89931477"/>
<dbReference type="Proteomes" id="UP001337655">
    <property type="component" value="Unassembled WGS sequence"/>
</dbReference>
<dbReference type="Gene3D" id="3.30.710.10">
    <property type="entry name" value="Potassium Channel Kv1.1, Chain A"/>
    <property type="match status" value="1"/>
</dbReference>
<dbReference type="RefSeq" id="XP_064654385.1">
    <property type="nucleotide sequence ID" value="XM_064807371.1"/>
</dbReference>
<sequence length="192" mass="21275">MATAGQDSGGSHSESKTTRTDHIDHTDHTTDQLTVLIGAEDDQTLFTIDQKVACAKSDFFKVMLRSGRWKVSIEGVAKSPEVDEDVFSIYANWLSTGNADLHLSMDPSVTFADEYPDESGSFVRVDKNDKNNSAQSLYMIAIDAFALGEMLQDFTFQNAVMDSTIQVVKQYHWYPGTFPQSTPLGAYPSSRQ</sequence>
<evidence type="ECO:0000256" key="1">
    <source>
        <dbReference type="SAM" id="MobiDB-lite"/>
    </source>
</evidence>